<evidence type="ECO:0000259" key="2">
    <source>
        <dbReference type="Pfam" id="PF05050"/>
    </source>
</evidence>
<evidence type="ECO:0000313" key="3">
    <source>
        <dbReference type="EMBL" id="MCY0111666.1"/>
    </source>
</evidence>
<dbReference type="Proteomes" id="UP001207830">
    <property type="component" value="Unassembled WGS sequence"/>
</dbReference>
<keyword evidence="1" id="KW-0175">Coiled coil</keyword>
<dbReference type="GO" id="GO:0008168">
    <property type="term" value="F:methyltransferase activity"/>
    <property type="evidence" value="ECO:0007669"/>
    <property type="project" value="UniProtKB-KW"/>
</dbReference>
<comment type="caution">
    <text evidence="3">The sequence shown here is derived from an EMBL/GenBank/DDBJ whole genome shotgun (WGS) entry which is preliminary data.</text>
</comment>
<organism evidence="3 4">
    <name type="scientific">Pseudomonas monsensis</name>
    <dbReference type="NCBI Taxonomy" id="2745509"/>
    <lineage>
        <taxon>Bacteria</taxon>
        <taxon>Pseudomonadati</taxon>
        <taxon>Pseudomonadota</taxon>
        <taxon>Gammaproteobacteria</taxon>
        <taxon>Pseudomonadales</taxon>
        <taxon>Pseudomonadaceae</taxon>
        <taxon>Pseudomonas</taxon>
    </lineage>
</organism>
<dbReference type="PANTHER" id="PTHR34009">
    <property type="entry name" value="PROTEIN STAR"/>
    <property type="match status" value="1"/>
</dbReference>
<dbReference type="NCBIfam" id="TIGR01444">
    <property type="entry name" value="fkbM_fam"/>
    <property type="match status" value="1"/>
</dbReference>
<name>A0ABT3Z1L9_9PSED</name>
<accession>A0ABT3Z1L9</accession>
<gene>
    <name evidence="3" type="ORF">NQF78_25520</name>
</gene>
<dbReference type="EMBL" id="JANIGP010000031">
    <property type="protein sequence ID" value="MCY0111666.1"/>
    <property type="molecule type" value="Genomic_DNA"/>
</dbReference>
<dbReference type="PANTHER" id="PTHR34009:SF2">
    <property type="entry name" value="PROTEIN STAR"/>
    <property type="match status" value="1"/>
</dbReference>
<proteinExistence type="predicted"/>
<dbReference type="SUPFAM" id="SSF53335">
    <property type="entry name" value="S-adenosyl-L-methionine-dependent methyltransferases"/>
    <property type="match status" value="1"/>
</dbReference>
<feature type="domain" description="Methyltransferase FkbM" evidence="2">
    <location>
        <begin position="29"/>
        <end position="185"/>
    </location>
</feature>
<dbReference type="GO" id="GO:0032259">
    <property type="term" value="P:methylation"/>
    <property type="evidence" value="ECO:0007669"/>
    <property type="project" value="UniProtKB-KW"/>
</dbReference>
<dbReference type="InterPro" id="IPR006342">
    <property type="entry name" value="FkbM_mtfrase"/>
</dbReference>
<protein>
    <submittedName>
        <fullName evidence="3">FkbM family methyltransferase</fullName>
    </submittedName>
</protein>
<keyword evidence="3" id="KW-0808">Transferase</keyword>
<sequence length="278" mass="31936">MTFISYAQNFEDIRLWRAFKFFENGFYIDVGANDPVHDSVTKAFYDRGWSGVNIEPMQNYHDALCQQRPRDTTLQCIASDTPGEVTFYAIPDTGLSTADPLVAQERKDAGFEVQSLTVKARTLTSICEEHAADRDIHFLKIDVEGHEETVLRGMDFSRFRPWILIIETPFERDHTWEHLVTDAGYQSFLFDGLNTWFLAEEHLNLKPAFDLPPCNLDNFQLCFGHLFAHPVSPGEADARKQINAAIQRAERAEAQLLAMQNSRTWRALHTLRNVLRRA</sequence>
<dbReference type="InterPro" id="IPR029063">
    <property type="entry name" value="SAM-dependent_MTases_sf"/>
</dbReference>
<dbReference type="Gene3D" id="3.40.50.150">
    <property type="entry name" value="Vaccinia Virus protein VP39"/>
    <property type="match status" value="1"/>
</dbReference>
<evidence type="ECO:0000313" key="4">
    <source>
        <dbReference type="Proteomes" id="UP001207830"/>
    </source>
</evidence>
<keyword evidence="3" id="KW-0489">Methyltransferase</keyword>
<evidence type="ECO:0000256" key="1">
    <source>
        <dbReference type="SAM" id="Coils"/>
    </source>
</evidence>
<dbReference type="RefSeq" id="WP_267805631.1">
    <property type="nucleotide sequence ID" value="NZ_JANIGP010000031.1"/>
</dbReference>
<dbReference type="Pfam" id="PF05050">
    <property type="entry name" value="Methyltransf_21"/>
    <property type="match status" value="1"/>
</dbReference>
<feature type="coiled-coil region" evidence="1">
    <location>
        <begin position="235"/>
        <end position="262"/>
    </location>
</feature>
<dbReference type="InterPro" id="IPR053202">
    <property type="entry name" value="EGF_Rcpt_Signaling_Reg"/>
</dbReference>
<keyword evidence="4" id="KW-1185">Reference proteome</keyword>
<reference evidence="3 4" key="1">
    <citation type="submission" date="2022-07" db="EMBL/GenBank/DDBJ databases">
        <title>Characterization of plant growth promoting rhizobacteria (PGPR) for use as bioinoculants in agriculture.</title>
        <authorList>
            <person name="Hassen A.I."/>
            <person name="Pierneef R."/>
        </authorList>
    </citation>
    <scope>NUCLEOTIDE SEQUENCE [LARGE SCALE GENOMIC DNA]</scope>
    <source>
        <strain evidence="3 4">SARCC-3054</strain>
    </source>
</reference>